<dbReference type="Proteomes" id="UP001156670">
    <property type="component" value="Unassembled WGS sequence"/>
</dbReference>
<name>A0ABQ5XRR4_9GAMM</name>
<reference evidence="2" key="1">
    <citation type="journal article" date="2019" name="Int. J. Syst. Evol. Microbiol.">
        <title>The Global Catalogue of Microorganisms (GCM) 10K type strain sequencing project: providing services to taxonomists for standard genome sequencing and annotation.</title>
        <authorList>
            <consortium name="The Broad Institute Genomics Platform"/>
            <consortium name="The Broad Institute Genome Sequencing Center for Infectious Disease"/>
            <person name="Wu L."/>
            <person name="Ma J."/>
        </authorList>
    </citation>
    <scope>NUCLEOTIDE SEQUENCE [LARGE SCALE GENOMIC DNA]</scope>
    <source>
        <strain evidence="2">NBRC 111980</strain>
    </source>
</reference>
<proteinExistence type="predicted"/>
<accession>A0ABQ5XRR4</accession>
<dbReference type="Pfam" id="PF13489">
    <property type="entry name" value="Methyltransf_23"/>
    <property type="match status" value="1"/>
</dbReference>
<organism evidence="1 2">
    <name type="scientific">Dyella acidisoli</name>
    <dbReference type="NCBI Taxonomy" id="1867834"/>
    <lineage>
        <taxon>Bacteria</taxon>
        <taxon>Pseudomonadati</taxon>
        <taxon>Pseudomonadota</taxon>
        <taxon>Gammaproteobacteria</taxon>
        <taxon>Lysobacterales</taxon>
        <taxon>Rhodanobacteraceae</taxon>
        <taxon>Dyella</taxon>
    </lineage>
</organism>
<gene>
    <name evidence="1" type="ORF">GCM10007901_21440</name>
</gene>
<dbReference type="InterPro" id="IPR029063">
    <property type="entry name" value="SAM-dependent_MTases_sf"/>
</dbReference>
<dbReference type="PANTHER" id="PTHR43861">
    <property type="entry name" value="TRANS-ACONITATE 2-METHYLTRANSFERASE-RELATED"/>
    <property type="match status" value="1"/>
</dbReference>
<protein>
    <recommendedName>
        <fullName evidence="3">Class I SAM-dependent methyltransferase</fullName>
    </recommendedName>
</protein>
<dbReference type="SUPFAM" id="SSF53335">
    <property type="entry name" value="S-adenosyl-L-methionine-dependent methyltransferases"/>
    <property type="match status" value="1"/>
</dbReference>
<dbReference type="CDD" id="cd02440">
    <property type="entry name" value="AdoMet_MTases"/>
    <property type="match status" value="1"/>
</dbReference>
<evidence type="ECO:0008006" key="3">
    <source>
        <dbReference type="Google" id="ProtNLM"/>
    </source>
</evidence>
<evidence type="ECO:0000313" key="1">
    <source>
        <dbReference type="EMBL" id="GLQ93193.1"/>
    </source>
</evidence>
<dbReference type="Gene3D" id="3.40.50.150">
    <property type="entry name" value="Vaccinia Virus protein VP39"/>
    <property type="match status" value="1"/>
</dbReference>
<keyword evidence="2" id="KW-1185">Reference proteome</keyword>
<evidence type="ECO:0000313" key="2">
    <source>
        <dbReference type="Proteomes" id="UP001156670"/>
    </source>
</evidence>
<sequence>MAKQPKLILRESCVHDMSSTWSPGRFIEMGAGTGHMTRIFLERGFFGASHDLGRDSRQMMRENLSFAQERMVVVDRLSELADESFDYLFAFEVLEHIEKDREVMREWIRYLKPGGRVLISVPAHQRKFGRSDELVGHVRRYEKGELRTLLMSAGVADIHIVNYGFPVTEFTRRLSNRLIKNDQSYDDMTPEQRSVRSAQTKPAIINKALSLISGDLFVPFCFVQRWFYQYDLGDGYVASGIKCSG</sequence>
<comment type="caution">
    <text evidence="1">The sequence shown here is derived from an EMBL/GenBank/DDBJ whole genome shotgun (WGS) entry which is preliminary data.</text>
</comment>
<dbReference type="EMBL" id="BSOB01000017">
    <property type="protein sequence ID" value="GLQ93193.1"/>
    <property type="molecule type" value="Genomic_DNA"/>
</dbReference>